<keyword evidence="1" id="KW-0472">Membrane</keyword>
<sequence length="76" mass="8964">MTFDAIMFYLIFLGIPVVVLIWFIASLILFIKRDKSDKHNCTIRIISLCLSALFLFVIIAFYLFVIWLLTNMVRNM</sequence>
<accession>A0A1H9V035</accession>
<proteinExistence type="predicted"/>
<evidence type="ECO:0000256" key="1">
    <source>
        <dbReference type="SAM" id="Phobius"/>
    </source>
</evidence>
<dbReference type="AlphaFoldDB" id="A0A1H9V035"/>
<feature type="transmembrane region" description="Helical" evidence="1">
    <location>
        <begin position="6"/>
        <end position="31"/>
    </location>
</feature>
<organism evidence="2 3">
    <name type="scientific">Butyrivibrio fibrisolvens</name>
    <dbReference type="NCBI Taxonomy" id="831"/>
    <lineage>
        <taxon>Bacteria</taxon>
        <taxon>Bacillati</taxon>
        <taxon>Bacillota</taxon>
        <taxon>Clostridia</taxon>
        <taxon>Lachnospirales</taxon>
        <taxon>Lachnospiraceae</taxon>
        <taxon>Butyrivibrio</taxon>
    </lineage>
</organism>
<feature type="transmembrane region" description="Helical" evidence="1">
    <location>
        <begin position="43"/>
        <end position="69"/>
    </location>
</feature>
<keyword evidence="1" id="KW-1133">Transmembrane helix</keyword>
<name>A0A1H9V035_BUTFI</name>
<gene>
    <name evidence="2" type="ORF">SAMN04487884_12083</name>
</gene>
<evidence type="ECO:0000313" key="3">
    <source>
        <dbReference type="Proteomes" id="UP000182584"/>
    </source>
</evidence>
<reference evidence="2 3" key="1">
    <citation type="submission" date="2016-10" db="EMBL/GenBank/DDBJ databases">
        <authorList>
            <person name="de Groot N.N."/>
        </authorList>
    </citation>
    <scope>NUCLEOTIDE SEQUENCE [LARGE SCALE GENOMIC DNA]</scope>
    <source>
        <strain evidence="2 3">AR40</strain>
    </source>
</reference>
<evidence type="ECO:0000313" key="2">
    <source>
        <dbReference type="EMBL" id="SES15130.1"/>
    </source>
</evidence>
<dbReference type="EMBL" id="FOGJ01000020">
    <property type="protein sequence ID" value="SES15130.1"/>
    <property type="molecule type" value="Genomic_DNA"/>
</dbReference>
<protein>
    <submittedName>
        <fullName evidence="2">Uncharacterized protein</fullName>
    </submittedName>
</protein>
<dbReference type="Proteomes" id="UP000182584">
    <property type="component" value="Unassembled WGS sequence"/>
</dbReference>
<keyword evidence="1" id="KW-0812">Transmembrane</keyword>